<dbReference type="AlphaFoldDB" id="A0A8T0AKC4"/>
<dbReference type="PRINTS" id="PR00130">
    <property type="entry name" value="DNASEI"/>
</dbReference>
<dbReference type="FunFam" id="1.20.5.500:FF:000001">
    <property type="entry name" value="Type II keratin 23"/>
    <property type="match status" value="1"/>
</dbReference>
<comment type="similarity">
    <text evidence="1">Belongs to the DNase I family.</text>
</comment>
<dbReference type="InterPro" id="IPR005135">
    <property type="entry name" value="Endo/exonuclease/phosphatase"/>
</dbReference>
<dbReference type="PANTHER" id="PTHR45616:SF9">
    <property type="entry name" value="KERATIN, TYPE II CYTOSKELETAL 8-RELATED"/>
    <property type="match status" value="1"/>
</dbReference>
<sequence>MANLKIASFNIRRLGPSKLSDENVVNYLIKIVSRYSIIVILEVVDKTGKAMAKFLKKLNSTGANKRHPYRMEMSSSLGRSLYKEQFACLYRPDKVKLTDTYQYEDNQEGDEDAFSREPFIMRFSLPDRMINDLVLIPVHTKPTDSEKEIDELYDVSMAVIKKWNTENIMILGDFNADGAYVSKKKMKKIRLRTDTDFHWLIGDDIDTTASLANDYTYDRIVVYKDKMLKAIVENSAKPFNFHASYKLSEEMALKISDHYPVEIPLAALLKDLPEHPRLGFIRPHYFKMSMRSKRISSSCSVRSSGKLGGFGGYSTGFSTMSLGALSPSFSTSSSYFGAPIASISVNKSLLAPLNLEIDPNIQMVRTQEKEQMKSLNNRFASFIDKVRFLEQQNKMLETKLEVLQCQTPGRSNIEPMFEAYMANLRRQLDVVNNDKIKLDGELRNMQGLVEDFKHKYEDEINKRNNLENDFVILKKDVDSAYLVKADLEDKVGALTDEINFLKAIYDEELHEMQASIKDTCVIVQMDNSRNLNMDQIVAEVKVQYEEIAAKSREEAEAWYKSKYDQMASQATQYANELRNTKAEIAELNRMISRLQSEIESIKAQRTNMENQVAEAEERGELTVKEAKARIRDLEEALQRAKQDMARQLREYQELMNVKLALDIEIATYRKLLEGEEDRIVQQAVVNVQSMSNYSSKGMNGYQQFSSPSPKVLIKTTEFRDNTRYSTH</sequence>
<dbReference type="Pfam" id="PF16208">
    <property type="entry name" value="Keratin_2_head"/>
    <property type="match status" value="1"/>
</dbReference>
<dbReference type="SMART" id="SM00476">
    <property type="entry name" value="DNaseIc"/>
    <property type="match status" value="1"/>
</dbReference>
<dbReference type="GO" id="GO:0045095">
    <property type="term" value="C:keratin filament"/>
    <property type="evidence" value="ECO:0007669"/>
    <property type="project" value="TreeGrafter"/>
</dbReference>
<dbReference type="Pfam" id="PF03372">
    <property type="entry name" value="Exo_endo_phos"/>
    <property type="match status" value="1"/>
</dbReference>
<dbReference type="GO" id="GO:0030280">
    <property type="term" value="F:structural constituent of skin epidermis"/>
    <property type="evidence" value="ECO:0007669"/>
    <property type="project" value="TreeGrafter"/>
</dbReference>
<keyword evidence="5" id="KW-0378">Hydrolase</keyword>
<evidence type="ECO:0000256" key="2">
    <source>
        <dbReference type="ARBA" id="ARBA00022729"/>
    </source>
</evidence>
<dbReference type="GO" id="GO:0045109">
    <property type="term" value="P:intermediate filament organization"/>
    <property type="evidence" value="ECO:0007669"/>
    <property type="project" value="TreeGrafter"/>
</dbReference>
<feature type="coiled-coil region" evidence="10">
    <location>
        <begin position="372"/>
        <end position="504"/>
    </location>
</feature>
<evidence type="ECO:0000256" key="5">
    <source>
        <dbReference type="ARBA" id="ARBA00022801"/>
    </source>
</evidence>
<dbReference type="FunFam" id="1.20.5.170:FF:000004">
    <property type="entry name" value="Keratin, type II cytoskeletal 5"/>
    <property type="match status" value="1"/>
</dbReference>
<evidence type="ECO:0000256" key="1">
    <source>
        <dbReference type="ARBA" id="ARBA00007359"/>
    </source>
</evidence>
<protein>
    <recommendedName>
        <fullName evidence="11">IF rod domain-containing protein</fullName>
    </recommendedName>
</protein>
<evidence type="ECO:0000256" key="7">
    <source>
        <dbReference type="ARBA" id="ARBA00023157"/>
    </source>
</evidence>
<dbReference type="SMART" id="SM01391">
    <property type="entry name" value="Filament"/>
    <property type="match status" value="1"/>
</dbReference>
<dbReference type="InterPro" id="IPR039008">
    <property type="entry name" value="IF_rod_dom"/>
</dbReference>
<dbReference type="Proteomes" id="UP000606274">
    <property type="component" value="Unassembled WGS sequence"/>
</dbReference>
<dbReference type="EMBL" id="JABFDY010000019">
    <property type="protein sequence ID" value="KAF7693172.1"/>
    <property type="molecule type" value="Genomic_DNA"/>
</dbReference>
<name>A0A8T0AKC4_SILME</name>
<feature type="domain" description="IF rod" evidence="11">
    <location>
        <begin position="368"/>
        <end position="679"/>
    </location>
</feature>
<dbReference type="GO" id="GO:0004536">
    <property type="term" value="F:DNA nuclease activity"/>
    <property type="evidence" value="ECO:0007669"/>
    <property type="project" value="InterPro"/>
</dbReference>
<proteinExistence type="inferred from homology"/>
<dbReference type="CDD" id="cd10282">
    <property type="entry name" value="DNase1"/>
    <property type="match status" value="1"/>
</dbReference>
<evidence type="ECO:0000256" key="3">
    <source>
        <dbReference type="ARBA" id="ARBA00022754"/>
    </source>
</evidence>
<dbReference type="GO" id="GO:0031424">
    <property type="term" value="P:keratinization"/>
    <property type="evidence" value="ECO:0007669"/>
    <property type="project" value="TreeGrafter"/>
</dbReference>
<keyword evidence="3 9" id="KW-0403">Intermediate filament</keyword>
<dbReference type="SUPFAM" id="SSF56219">
    <property type="entry name" value="DNase I-like"/>
    <property type="match status" value="1"/>
</dbReference>
<dbReference type="InterPro" id="IPR036691">
    <property type="entry name" value="Endo/exonu/phosph_ase_sf"/>
</dbReference>
<dbReference type="FunFam" id="3.60.10.10:FF:000007">
    <property type="entry name" value="Deoxyribonuclease"/>
    <property type="match status" value="1"/>
</dbReference>
<dbReference type="Pfam" id="PF00038">
    <property type="entry name" value="Filament"/>
    <property type="match status" value="1"/>
</dbReference>
<evidence type="ECO:0000256" key="9">
    <source>
        <dbReference type="RuleBase" id="RU000685"/>
    </source>
</evidence>
<dbReference type="Gene3D" id="3.60.10.10">
    <property type="entry name" value="Endonuclease/exonuclease/phosphatase"/>
    <property type="match status" value="1"/>
</dbReference>
<dbReference type="Gene3D" id="1.20.5.500">
    <property type="entry name" value="Single helix bin"/>
    <property type="match status" value="1"/>
</dbReference>
<dbReference type="SUPFAM" id="SSF64593">
    <property type="entry name" value="Intermediate filament protein, coiled coil region"/>
    <property type="match status" value="3"/>
</dbReference>
<keyword evidence="4" id="KW-0255">Endonuclease</keyword>
<dbReference type="PROSITE" id="PS51842">
    <property type="entry name" value="IF_ROD_2"/>
    <property type="match status" value="1"/>
</dbReference>
<dbReference type="GO" id="GO:0005615">
    <property type="term" value="C:extracellular space"/>
    <property type="evidence" value="ECO:0007669"/>
    <property type="project" value="TreeGrafter"/>
</dbReference>
<evidence type="ECO:0000256" key="6">
    <source>
        <dbReference type="ARBA" id="ARBA00023054"/>
    </source>
</evidence>
<keyword evidence="4" id="KW-0540">Nuclease</keyword>
<dbReference type="Gene3D" id="1.20.5.1160">
    <property type="entry name" value="Vasodilator-stimulated phosphoprotein"/>
    <property type="match status" value="1"/>
</dbReference>
<dbReference type="GO" id="GO:0006308">
    <property type="term" value="P:DNA catabolic process"/>
    <property type="evidence" value="ECO:0007669"/>
    <property type="project" value="InterPro"/>
</dbReference>
<keyword evidence="7" id="KW-1015">Disulfide bond</keyword>
<reference evidence="12" key="1">
    <citation type="submission" date="2020-08" db="EMBL/GenBank/DDBJ databases">
        <title>Chromosome-level assembly of Southern catfish (Silurus meridionalis) provides insights into visual adaptation to the nocturnal and benthic lifestyles.</title>
        <authorList>
            <person name="Zhang Y."/>
            <person name="Wang D."/>
            <person name="Peng Z."/>
        </authorList>
    </citation>
    <scope>NUCLEOTIDE SEQUENCE</scope>
    <source>
        <strain evidence="12">SWU-2019-XX</strain>
        <tissue evidence="12">Muscle</tissue>
    </source>
</reference>
<evidence type="ECO:0000313" key="12">
    <source>
        <dbReference type="EMBL" id="KAF7693172.1"/>
    </source>
</evidence>
<dbReference type="GO" id="GO:0004519">
    <property type="term" value="F:endonuclease activity"/>
    <property type="evidence" value="ECO:0007669"/>
    <property type="project" value="UniProtKB-KW"/>
</dbReference>
<dbReference type="PANTHER" id="PTHR45616">
    <property type="entry name" value="GATA-TYPE DOMAIN-CONTAINING PROTEIN"/>
    <property type="match status" value="1"/>
</dbReference>
<comment type="similarity">
    <text evidence="8 9">Belongs to the intermediate filament family.</text>
</comment>
<feature type="coiled-coil region" evidence="10">
    <location>
        <begin position="563"/>
        <end position="657"/>
    </location>
</feature>
<dbReference type="PROSITE" id="PS00226">
    <property type="entry name" value="IF_ROD_1"/>
    <property type="match status" value="1"/>
</dbReference>
<evidence type="ECO:0000256" key="4">
    <source>
        <dbReference type="ARBA" id="ARBA00022759"/>
    </source>
</evidence>
<dbReference type="GO" id="GO:0016787">
    <property type="term" value="F:hydrolase activity"/>
    <property type="evidence" value="ECO:0007669"/>
    <property type="project" value="UniProtKB-KW"/>
</dbReference>
<organism evidence="12 13">
    <name type="scientific">Silurus meridionalis</name>
    <name type="common">Southern catfish</name>
    <name type="synonym">Silurus soldatovi meridionalis</name>
    <dbReference type="NCBI Taxonomy" id="175797"/>
    <lineage>
        <taxon>Eukaryota</taxon>
        <taxon>Metazoa</taxon>
        <taxon>Chordata</taxon>
        <taxon>Craniata</taxon>
        <taxon>Vertebrata</taxon>
        <taxon>Euteleostomi</taxon>
        <taxon>Actinopterygii</taxon>
        <taxon>Neopterygii</taxon>
        <taxon>Teleostei</taxon>
        <taxon>Ostariophysi</taxon>
        <taxon>Siluriformes</taxon>
        <taxon>Siluridae</taxon>
        <taxon>Silurus</taxon>
    </lineage>
</organism>
<dbReference type="InterPro" id="IPR032444">
    <property type="entry name" value="Keratin_2_head"/>
</dbReference>
<keyword evidence="2" id="KW-0732">Signal</keyword>
<evidence type="ECO:0000259" key="11">
    <source>
        <dbReference type="PROSITE" id="PS51842"/>
    </source>
</evidence>
<dbReference type="FunFam" id="1.20.5.1160:FF:000001">
    <property type="entry name" value="Keratin type II"/>
    <property type="match status" value="1"/>
</dbReference>
<dbReference type="Gene3D" id="1.20.5.170">
    <property type="match status" value="1"/>
</dbReference>
<keyword evidence="6 10" id="KW-0175">Coiled coil</keyword>
<gene>
    <name evidence="12" type="ORF">HF521_008488</name>
</gene>
<dbReference type="InterPro" id="IPR016202">
    <property type="entry name" value="DNase_I"/>
</dbReference>
<accession>A0A8T0AKC4</accession>
<comment type="caution">
    <text evidence="12">The sequence shown here is derived from an EMBL/GenBank/DDBJ whole genome shotgun (WGS) entry which is preliminary data.</text>
</comment>
<evidence type="ECO:0000256" key="10">
    <source>
        <dbReference type="SAM" id="Coils"/>
    </source>
</evidence>
<dbReference type="InterPro" id="IPR018039">
    <property type="entry name" value="IF_conserved"/>
</dbReference>
<evidence type="ECO:0000256" key="8">
    <source>
        <dbReference type="ARBA" id="ARBA00061646"/>
    </source>
</evidence>
<keyword evidence="13" id="KW-1185">Reference proteome</keyword>
<evidence type="ECO:0000313" key="13">
    <source>
        <dbReference type="Proteomes" id="UP000606274"/>
    </source>
</evidence>